<evidence type="ECO:0000313" key="2">
    <source>
        <dbReference type="Proteomes" id="UP001062846"/>
    </source>
</evidence>
<reference evidence="1" key="1">
    <citation type="submission" date="2022-02" db="EMBL/GenBank/DDBJ databases">
        <title>Plant Genome Project.</title>
        <authorList>
            <person name="Zhang R.-G."/>
        </authorList>
    </citation>
    <scope>NUCLEOTIDE SEQUENCE</scope>
    <source>
        <strain evidence="1">AT1</strain>
    </source>
</reference>
<keyword evidence="2" id="KW-1185">Reference proteome</keyword>
<proteinExistence type="predicted"/>
<dbReference type="EMBL" id="CM046400">
    <property type="protein sequence ID" value="KAI8525013.1"/>
    <property type="molecule type" value="Genomic_DNA"/>
</dbReference>
<accession>A0ACC0L9X8</accession>
<dbReference type="Proteomes" id="UP001062846">
    <property type="component" value="Chromosome 13"/>
</dbReference>
<organism evidence="1 2">
    <name type="scientific">Rhododendron molle</name>
    <name type="common">Chinese azalea</name>
    <name type="synonym">Azalea mollis</name>
    <dbReference type="NCBI Taxonomy" id="49168"/>
    <lineage>
        <taxon>Eukaryota</taxon>
        <taxon>Viridiplantae</taxon>
        <taxon>Streptophyta</taxon>
        <taxon>Embryophyta</taxon>
        <taxon>Tracheophyta</taxon>
        <taxon>Spermatophyta</taxon>
        <taxon>Magnoliopsida</taxon>
        <taxon>eudicotyledons</taxon>
        <taxon>Gunneridae</taxon>
        <taxon>Pentapetalae</taxon>
        <taxon>asterids</taxon>
        <taxon>Ericales</taxon>
        <taxon>Ericaceae</taxon>
        <taxon>Ericoideae</taxon>
        <taxon>Rhodoreae</taxon>
        <taxon>Rhododendron</taxon>
    </lineage>
</organism>
<comment type="caution">
    <text evidence="1">The sequence shown here is derived from an EMBL/GenBank/DDBJ whole genome shotgun (WGS) entry which is preliminary data.</text>
</comment>
<protein>
    <submittedName>
        <fullName evidence="1">Uncharacterized protein</fullName>
    </submittedName>
</protein>
<name>A0ACC0L9X8_RHOML</name>
<sequence length="458" mass="49583">MKSSSPSLLLLLAKPIAVIAVTVGSTVVFVLLLSQPQNPPSRSTPPSLSQDSMARSFVLWLHGLGDSGPASEPIKTLFTSPEFRNTRWSFPSAPSQPVTCNRAVLSEPLWYGKNACFTDGAVMPSWFDLHEIPITAVSPNDENGVLKAVRNVHNIIDKEITAGTNPDNIFVCGFSQGGALTLASVLLYPRTIGGGAVFSGWVPFNSSIIEQIPPDAKKTPILWSHGMDDRTVFFEAGQAGPPFLERAGVSCEFKPSDMKKLYRKGKVHPSQPLISDHLTFLPATILTLATALSPVDREVLAYLISSSSSNFPVNQNKTQKTNNTSTGGTGKGGDHPPSFNCNCFRCYTSYWVRWDSSPNRQLIHEIIDAFEDGVAQSTRSEKSKKERRRRGFNGSGHEPNRSRVGSSKDESCLMELTSGGGGGGGGGGECGDEAEEGSVRKWVSFIGERFWSVWTLGN</sequence>
<evidence type="ECO:0000313" key="1">
    <source>
        <dbReference type="EMBL" id="KAI8525013.1"/>
    </source>
</evidence>
<gene>
    <name evidence="1" type="ORF">RHMOL_Rhmol13G0195100</name>
</gene>